<feature type="domain" description="tRNA (adenine(58)-N(1))-methyltransferase catalytic subunit TRM61 C-terminal" evidence="6">
    <location>
        <begin position="63"/>
        <end position="244"/>
    </location>
</feature>
<comment type="catalytic activity">
    <reaction evidence="5">
        <text>adenosine(58) in tRNA + S-adenosyl-L-methionine = N(1)-methyladenosine(58) in tRNA + S-adenosyl-L-homocysteine + H(+)</text>
        <dbReference type="Rhea" id="RHEA:43152"/>
        <dbReference type="Rhea" id="RHEA-COMP:10365"/>
        <dbReference type="Rhea" id="RHEA-COMP:10366"/>
        <dbReference type="ChEBI" id="CHEBI:15378"/>
        <dbReference type="ChEBI" id="CHEBI:57856"/>
        <dbReference type="ChEBI" id="CHEBI:59789"/>
        <dbReference type="ChEBI" id="CHEBI:74411"/>
        <dbReference type="ChEBI" id="CHEBI:74491"/>
        <dbReference type="EC" id="2.1.1.220"/>
    </reaction>
</comment>
<proteinExistence type="inferred from homology"/>
<evidence type="ECO:0000256" key="1">
    <source>
        <dbReference type="ARBA" id="ARBA00022603"/>
    </source>
</evidence>
<dbReference type="InterPro" id="IPR014816">
    <property type="entry name" value="tRNA_MeTrfase_Gcd14"/>
</dbReference>
<reference evidence="7 8" key="1">
    <citation type="submission" date="2022-01" db="EMBL/GenBank/DDBJ databases">
        <title>Dethiosulfovibrio faecalis sp. nov., a novel proteolytic, non-sulfur-reducing bacterium isolated from a marine aquaculture solid waste bioreactor.</title>
        <authorList>
            <person name="Grabowski S."/>
            <person name="Apolinario E."/>
            <person name="Schneider N."/>
            <person name="Marshall C.W."/>
            <person name="Sowers K.R."/>
        </authorList>
    </citation>
    <scope>NUCLEOTIDE SEQUENCE [LARGE SCALE GENOMIC DNA]</scope>
    <source>
        <strain evidence="7 8">DSM 12537</strain>
    </source>
</reference>
<evidence type="ECO:0000256" key="4">
    <source>
        <dbReference type="ARBA" id="ARBA00022694"/>
    </source>
</evidence>
<keyword evidence="4 5" id="KW-0819">tRNA processing</keyword>
<dbReference type="Gene3D" id="3.10.330.20">
    <property type="match status" value="1"/>
</dbReference>
<evidence type="ECO:0000313" key="7">
    <source>
        <dbReference type="EMBL" id="MCF4141800.1"/>
    </source>
</evidence>
<dbReference type="PIRSF" id="PIRSF017269">
    <property type="entry name" value="GCD14"/>
    <property type="match status" value="1"/>
</dbReference>
<dbReference type="InterPro" id="IPR029063">
    <property type="entry name" value="SAM-dependent_MTases_sf"/>
</dbReference>
<evidence type="ECO:0000256" key="2">
    <source>
        <dbReference type="ARBA" id="ARBA00022679"/>
    </source>
</evidence>
<evidence type="ECO:0000256" key="3">
    <source>
        <dbReference type="ARBA" id="ARBA00022691"/>
    </source>
</evidence>
<protein>
    <recommendedName>
        <fullName evidence="5">tRNA (adenine(58)-N(1))-methyltransferase TrmI</fullName>
        <ecNumber evidence="5">2.1.1.220</ecNumber>
    </recommendedName>
</protein>
<organism evidence="7 8">
    <name type="scientific">Dethiosulfovibrio marinus</name>
    <dbReference type="NCBI Taxonomy" id="133532"/>
    <lineage>
        <taxon>Bacteria</taxon>
        <taxon>Thermotogati</taxon>
        <taxon>Synergistota</taxon>
        <taxon>Synergistia</taxon>
        <taxon>Synergistales</taxon>
        <taxon>Dethiosulfovibrionaceae</taxon>
        <taxon>Dethiosulfovibrio</taxon>
    </lineage>
</organism>
<dbReference type="PROSITE" id="PS51620">
    <property type="entry name" value="SAM_TRM61"/>
    <property type="match status" value="1"/>
</dbReference>
<dbReference type="EC" id="2.1.1.220" evidence="5"/>
<dbReference type="RefSeq" id="WP_236098528.1">
    <property type="nucleotide sequence ID" value="NZ_JAKGUD010000002.1"/>
</dbReference>
<keyword evidence="8" id="KW-1185">Reference proteome</keyword>
<evidence type="ECO:0000313" key="8">
    <source>
        <dbReference type="Proteomes" id="UP001200430"/>
    </source>
</evidence>
<evidence type="ECO:0000259" key="6">
    <source>
        <dbReference type="Pfam" id="PF08704"/>
    </source>
</evidence>
<keyword evidence="1 5" id="KW-0489">Methyltransferase</keyword>
<comment type="function">
    <text evidence="5">Catalyzes the S-adenosyl-L-methionine-dependent formation of N(1)-methyladenine at position 58 (m1A58) in tRNA.</text>
</comment>
<name>A0ABS9EPJ4_9BACT</name>
<evidence type="ECO:0000256" key="5">
    <source>
        <dbReference type="PIRNR" id="PIRNR017269"/>
    </source>
</evidence>
<keyword evidence="3 5" id="KW-0949">S-adenosyl-L-methionine</keyword>
<sequence length="268" mass="29477">MAKPIEEGDYVRLWASNKKGDSFLIRIAKGGSLGSRMGAVRHDDVLAAGFGGEVLSTKGERFFVVRPTVSDFCRKIHRVTQVVYPKDAGVLLTSLDIRPGASVLECGSGSGGMTVFLAHFVGPGGRVYSYDVREDHQKVAMDNCRRWGVDDRVLFKVADVEETGFQERDLDALFLDVRCPWKIVEPAVSALAPGGRLAVLVPTVNQVEMVLESLREAGCADLVVTETSQRNWKTNPKRLRPEDSMVAHTGFMVFASTLKEGVAPDEYW</sequence>
<dbReference type="Gene3D" id="3.40.50.150">
    <property type="entry name" value="Vaccinia Virus protein VP39"/>
    <property type="match status" value="1"/>
</dbReference>
<gene>
    <name evidence="7" type="ORF">L2W38_03070</name>
</gene>
<keyword evidence="2 5" id="KW-0808">Transferase</keyword>
<comment type="caution">
    <text evidence="7">The sequence shown here is derived from an EMBL/GenBank/DDBJ whole genome shotgun (WGS) entry which is preliminary data.</text>
</comment>
<dbReference type="PANTHER" id="PTHR12133:SF1">
    <property type="entry name" value="TRNA (ADENINE(58)-N(1))-METHYLTRANSFERASE, MITOCHONDRIAL"/>
    <property type="match status" value="1"/>
</dbReference>
<dbReference type="Pfam" id="PF08704">
    <property type="entry name" value="GCD14"/>
    <property type="match status" value="1"/>
</dbReference>
<dbReference type="CDD" id="cd02440">
    <property type="entry name" value="AdoMet_MTases"/>
    <property type="match status" value="1"/>
</dbReference>
<comment type="subunit">
    <text evidence="5">Homotetramer composed of a dimer of dimers.</text>
</comment>
<accession>A0ABS9EPJ4</accession>
<comment type="similarity">
    <text evidence="5">Belongs to the class I-like SAM-binding methyltransferase superfamily. TRM61 family.</text>
</comment>
<dbReference type="Proteomes" id="UP001200430">
    <property type="component" value="Unassembled WGS sequence"/>
</dbReference>
<dbReference type="InterPro" id="IPR049470">
    <property type="entry name" value="TRM61_C"/>
</dbReference>
<dbReference type="SUPFAM" id="SSF53335">
    <property type="entry name" value="S-adenosyl-L-methionine-dependent methyltransferases"/>
    <property type="match status" value="1"/>
</dbReference>
<dbReference type="EMBL" id="JAKGUD010000002">
    <property type="protein sequence ID" value="MCF4141800.1"/>
    <property type="molecule type" value="Genomic_DNA"/>
</dbReference>
<dbReference type="PANTHER" id="PTHR12133">
    <property type="entry name" value="TRNA (ADENINE(58)-N(1))-METHYLTRANSFERASE"/>
    <property type="match status" value="1"/>
</dbReference>